<evidence type="ECO:0000313" key="3">
    <source>
        <dbReference type="Proteomes" id="UP001147746"/>
    </source>
</evidence>
<dbReference type="Proteomes" id="UP001147746">
    <property type="component" value="Unassembled WGS sequence"/>
</dbReference>
<evidence type="ECO:0000313" key="2">
    <source>
        <dbReference type="EMBL" id="KAJ5311235.1"/>
    </source>
</evidence>
<dbReference type="AlphaFoldDB" id="A0A9W9PTR8"/>
<protein>
    <recommendedName>
        <fullName evidence="4">F-box domain-containing protein</fullName>
    </recommendedName>
</protein>
<feature type="region of interest" description="Disordered" evidence="1">
    <location>
        <begin position="1"/>
        <end position="26"/>
    </location>
</feature>
<proteinExistence type="predicted"/>
<dbReference type="SUPFAM" id="SSF82171">
    <property type="entry name" value="DPP6 N-terminal domain-like"/>
    <property type="match status" value="1"/>
</dbReference>
<reference evidence="2" key="1">
    <citation type="submission" date="2022-12" db="EMBL/GenBank/DDBJ databases">
        <authorList>
            <person name="Petersen C."/>
        </authorList>
    </citation>
    <scope>NUCLEOTIDE SEQUENCE</scope>
    <source>
        <strain evidence="2">IBT 21472</strain>
    </source>
</reference>
<feature type="compositionally biased region" description="Basic and acidic residues" evidence="1">
    <location>
        <begin position="1"/>
        <end position="13"/>
    </location>
</feature>
<evidence type="ECO:0000256" key="1">
    <source>
        <dbReference type="SAM" id="MobiDB-lite"/>
    </source>
</evidence>
<keyword evidence="3" id="KW-1185">Reference proteome</keyword>
<organism evidence="2 3">
    <name type="scientific">Penicillium atrosanguineum</name>
    <dbReference type="NCBI Taxonomy" id="1132637"/>
    <lineage>
        <taxon>Eukaryota</taxon>
        <taxon>Fungi</taxon>
        <taxon>Dikarya</taxon>
        <taxon>Ascomycota</taxon>
        <taxon>Pezizomycotina</taxon>
        <taxon>Eurotiomycetes</taxon>
        <taxon>Eurotiomycetidae</taxon>
        <taxon>Eurotiales</taxon>
        <taxon>Aspergillaceae</taxon>
        <taxon>Penicillium</taxon>
    </lineage>
</organism>
<gene>
    <name evidence="2" type="ORF">N7476_007095</name>
</gene>
<evidence type="ECO:0008006" key="4">
    <source>
        <dbReference type="Google" id="ProtNLM"/>
    </source>
</evidence>
<comment type="caution">
    <text evidence="2">The sequence shown here is derived from an EMBL/GenBank/DDBJ whole genome shotgun (WGS) entry which is preliminary data.</text>
</comment>
<reference evidence="2" key="2">
    <citation type="journal article" date="2023" name="IMA Fungus">
        <title>Comparative genomic study of the Penicillium genus elucidates a diverse pangenome and 15 lateral gene transfer events.</title>
        <authorList>
            <person name="Petersen C."/>
            <person name="Sorensen T."/>
            <person name="Nielsen M.R."/>
            <person name="Sondergaard T.E."/>
            <person name="Sorensen J.L."/>
            <person name="Fitzpatrick D.A."/>
            <person name="Frisvad J.C."/>
            <person name="Nielsen K.L."/>
        </authorList>
    </citation>
    <scope>NUCLEOTIDE SEQUENCE</scope>
    <source>
        <strain evidence="2">IBT 21472</strain>
    </source>
</reference>
<sequence length="473" mass="53807">MDRDLSTDVEHINKAQKTPSLDGQPHTEITAHEEHNNEHYRKCDILGKLPLELVLLVTGSLKLSEFLHLQRETHVYRYHADGPRSYPRARLEDDAADATLLSLMKRRVRLERGIPVCSYTAGYLPSSLVNGMSYSNGTCAWIDWNAESSHRNTIKLLDLESGMRTQLTTGGETGTETHLVVLRISNTLIAATAENGPCHVWRRSTYEHKFFQIPSRHGLPVHVVINGTKVIVTWVHLSGIAQPHKGVHWCFDSGVVRSFDIESSVDLLVPHPQEDQFSLFSLSFDPLTEPQRRVFSLHAQKFALDSTDRFHLISSRDDALPTELVGSLWAERWTGTPPTCPGQASAFWIRQRGTFDLLYLSYEPETDQVVINTLPNPDAIQFTYSTIVHVDKDVVYGVSMDHGKVLILGTEMRSDSDPSAPVVWHYHSIRYQQTLKECRWMSGDQRFVVYARQRQLKVMVFEDSFSKYPATLR</sequence>
<dbReference type="EMBL" id="JAPZBO010000007">
    <property type="protein sequence ID" value="KAJ5311235.1"/>
    <property type="molecule type" value="Genomic_DNA"/>
</dbReference>
<accession>A0A9W9PTR8</accession>
<name>A0A9W9PTR8_9EURO</name>